<dbReference type="Proteomes" id="UP000789572">
    <property type="component" value="Unassembled WGS sequence"/>
</dbReference>
<reference evidence="1" key="1">
    <citation type="submission" date="2021-06" db="EMBL/GenBank/DDBJ databases">
        <authorList>
            <person name="Kallberg Y."/>
            <person name="Tangrot J."/>
            <person name="Rosling A."/>
        </authorList>
    </citation>
    <scope>NUCLEOTIDE SEQUENCE</scope>
    <source>
        <strain evidence="1">IA702</strain>
    </source>
</reference>
<organism evidence="1 2">
    <name type="scientific">Paraglomus occultum</name>
    <dbReference type="NCBI Taxonomy" id="144539"/>
    <lineage>
        <taxon>Eukaryota</taxon>
        <taxon>Fungi</taxon>
        <taxon>Fungi incertae sedis</taxon>
        <taxon>Mucoromycota</taxon>
        <taxon>Glomeromycotina</taxon>
        <taxon>Glomeromycetes</taxon>
        <taxon>Paraglomerales</taxon>
        <taxon>Paraglomeraceae</taxon>
        <taxon>Paraglomus</taxon>
    </lineage>
</organism>
<protein>
    <submittedName>
        <fullName evidence="1">9237_t:CDS:1</fullName>
    </submittedName>
</protein>
<dbReference type="AlphaFoldDB" id="A0A9N8VKU0"/>
<evidence type="ECO:0000313" key="2">
    <source>
        <dbReference type="Proteomes" id="UP000789572"/>
    </source>
</evidence>
<evidence type="ECO:0000313" key="1">
    <source>
        <dbReference type="EMBL" id="CAG8454342.1"/>
    </source>
</evidence>
<dbReference type="EMBL" id="CAJVPJ010000010">
    <property type="protein sequence ID" value="CAG8454342.1"/>
    <property type="molecule type" value="Genomic_DNA"/>
</dbReference>
<gene>
    <name evidence="1" type="ORF">POCULU_LOCUS206</name>
</gene>
<name>A0A9N8VKU0_9GLOM</name>
<sequence length="46" mass="5197">MPDGDAAVRDARYFGFRAASAARNTKNCELAGRSSDYSKERQWVRD</sequence>
<proteinExistence type="predicted"/>
<keyword evidence="2" id="KW-1185">Reference proteome</keyword>
<accession>A0A9N8VKU0</accession>
<comment type="caution">
    <text evidence="1">The sequence shown here is derived from an EMBL/GenBank/DDBJ whole genome shotgun (WGS) entry which is preliminary data.</text>
</comment>